<reference evidence="3 4" key="1">
    <citation type="submission" date="2018-08" db="EMBL/GenBank/DDBJ databases">
        <title>Henriciella mobilis sp. nov., isolated from seawater.</title>
        <authorList>
            <person name="Cheng H."/>
            <person name="Wu Y.-H."/>
            <person name="Xu X.-W."/>
            <person name="Guo L.-L."/>
        </authorList>
    </citation>
    <scope>NUCLEOTIDE SEQUENCE [LARGE SCALE GENOMIC DNA]</scope>
    <source>
        <strain evidence="3 4">CCUG67844</strain>
    </source>
</reference>
<dbReference type="RefSeq" id="WP_119453859.1">
    <property type="nucleotide sequence ID" value="NZ_QWGA01000006.1"/>
</dbReference>
<feature type="domain" description="DUF2460" evidence="2">
    <location>
        <begin position="7"/>
        <end position="205"/>
    </location>
</feature>
<keyword evidence="4" id="KW-1185">Reference proteome</keyword>
<dbReference type="Pfam" id="PF09343">
    <property type="entry name" value="DUF2460"/>
    <property type="match status" value="1"/>
</dbReference>
<evidence type="ECO:0000313" key="3">
    <source>
        <dbReference type="EMBL" id="RIJ29452.1"/>
    </source>
</evidence>
<dbReference type="NCBIfam" id="TIGR02217">
    <property type="entry name" value="chp_TIGR02217"/>
    <property type="match status" value="1"/>
</dbReference>
<organism evidence="3 4">
    <name type="scientific">Henriciella algicola</name>
    <dbReference type="NCBI Taxonomy" id="1608422"/>
    <lineage>
        <taxon>Bacteria</taxon>
        <taxon>Pseudomonadati</taxon>
        <taxon>Pseudomonadota</taxon>
        <taxon>Alphaproteobacteria</taxon>
        <taxon>Hyphomonadales</taxon>
        <taxon>Hyphomonadaceae</taxon>
        <taxon>Henriciella</taxon>
    </lineage>
</organism>
<feature type="region of interest" description="Disordered" evidence="1">
    <location>
        <begin position="1"/>
        <end position="20"/>
    </location>
</feature>
<evidence type="ECO:0000256" key="1">
    <source>
        <dbReference type="SAM" id="MobiDB-lite"/>
    </source>
</evidence>
<name>A0A399RI10_9PROT</name>
<gene>
    <name evidence="3" type="ORF">D1222_08600</name>
</gene>
<protein>
    <submittedName>
        <fullName evidence="3">TIGR02217 family protein</fullName>
    </submittedName>
</protein>
<evidence type="ECO:0000313" key="4">
    <source>
        <dbReference type="Proteomes" id="UP000265845"/>
    </source>
</evidence>
<comment type="caution">
    <text evidence="3">The sequence shown here is derived from an EMBL/GenBank/DDBJ whole genome shotgun (WGS) entry which is preliminary data.</text>
</comment>
<dbReference type="AlphaFoldDB" id="A0A399RI10"/>
<dbReference type="EMBL" id="QWGA01000006">
    <property type="protein sequence ID" value="RIJ29452.1"/>
    <property type="molecule type" value="Genomic_DNA"/>
</dbReference>
<dbReference type="OrthoDB" id="1685145at2"/>
<accession>A0A399RI10</accession>
<sequence length="206" mass="22060">MSLAGFHEGRLPVPPGFGSTSGPVWQTETLVLSSGREVRNARWSRPQRRWEVVTPPLSVEAFDSLVSFFNARRGRLSGFRFRDPAAFSSAAPGMAVSPTDEGLGTGDGTRTVFQLAMADSGIERPVLKPALGSVRIGVNGAELLTGWEVDEVTGEVAFDVAPEAGAILTAGFEYDWPVRFDTDALEVSFETAGSGRVVSLPLVEIF</sequence>
<dbReference type="InterPro" id="IPR011740">
    <property type="entry name" value="DUF2460"/>
</dbReference>
<evidence type="ECO:0000259" key="2">
    <source>
        <dbReference type="Pfam" id="PF09343"/>
    </source>
</evidence>
<proteinExistence type="predicted"/>
<dbReference type="Proteomes" id="UP000265845">
    <property type="component" value="Unassembled WGS sequence"/>
</dbReference>